<evidence type="ECO:0000313" key="2">
    <source>
        <dbReference type="Proteomes" id="UP000054549"/>
    </source>
</evidence>
<sequence length="233" mass="26541">SCAYDAILTIIHSIWTSEPSIWSNIFRTINDELLGRLASDFTKHSSGTMRLEPARDNLRRRLLKISPTQFAWGHFTALHHVLQYLLTTPSVTVESHLQCSEEHVTDISIHSNNTCCMVSAGATSVHTSIEQWMRNFREETHHKCTTCEKHIHVNFSFRYPLPLIAFDFTGQKPKIDSKINVNINGTDVQYKLRGIIYFGDNHFTSRIVSESGMTWFHDGIATGVSVIYEGDID</sequence>
<name>A0A0C2S2R4_AMAMK</name>
<dbReference type="InParanoid" id="A0A0C2S2R4"/>
<proteinExistence type="predicted"/>
<protein>
    <submittedName>
        <fullName evidence="1">Uncharacterized protein</fullName>
    </submittedName>
</protein>
<dbReference type="EMBL" id="KN818390">
    <property type="protein sequence ID" value="KIL56950.1"/>
    <property type="molecule type" value="Genomic_DNA"/>
</dbReference>
<dbReference type="OrthoDB" id="2629491at2759"/>
<reference evidence="1 2" key="1">
    <citation type="submission" date="2014-04" db="EMBL/GenBank/DDBJ databases">
        <title>Evolutionary Origins and Diversification of the Mycorrhizal Mutualists.</title>
        <authorList>
            <consortium name="DOE Joint Genome Institute"/>
            <consortium name="Mycorrhizal Genomics Consortium"/>
            <person name="Kohler A."/>
            <person name="Kuo A."/>
            <person name="Nagy L.G."/>
            <person name="Floudas D."/>
            <person name="Copeland A."/>
            <person name="Barry K.W."/>
            <person name="Cichocki N."/>
            <person name="Veneault-Fourrey C."/>
            <person name="LaButti K."/>
            <person name="Lindquist E.A."/>
            <person name="Lipzen A."/>
            <person name="Lundell T."/>
            <person name="Morin E."/>
            <person name="Murat C."/>
            <person name="Riley R."/>
            <person name="Ohm R."/>
            <person name="Sun H."/>
            <person name="Tunlid A."/>
            <person name="Henrissat B."/>
            <person name="Grigoriev I.V."/>
            <person name="Hibbett D.S."/>
            <person name="Martin F."/>
        </authorList>
    </citation>
    <scope>NUCLEOTIDE SEQUENCE [LARGE SCALE GENOMIC DNA]</scope>
    <source>
        <strain evidence="1 2">Koide BX008</strain>
    </source>
</reference>
<dbReference type="HOGENOM" id="CLU_071345_0_0_1"/>
<keyword evidence="2" id="KW-1185">Reference proteome</keyword>
<dbReference type="AlphaFoldDB" id="A0A0C2S2R4"/>
<organism evidence="1 2">
    <name type="scientific">Amanita muscaria (strain Koide BX008)</name>
    <dbReference type="NCBI Taxonomy" id="946122"/>
    <lineage>
        <taxon>Eukaryota</taxon>
        <taxon>Fungi</taxon>
        <taxon>Dikarya</taxon>
        <taxon>Basidiomycota</taxon>
        <taxon>Agaricomycotina</taxon>
        <taxon>Agaricomycetes</taxon>
        <taxon>Agaricomycetidae</taxon>
        <taxon>Agaricales</taxon>
        <taxon>Pluteineae</taxon>
        <taxon>Amanitaceae</taxon>
        <taxon>Amanita</taxon>
    </lineage>
</organism>
<accession>A0A0C2S2R4</accession>
<feature type="non-terminal residue" evidence="1">
    <location>
        <position position="1"/>
    </location>
</feature>
<gene>
    <name evidence="1" type="ORF">M378DRAFT_61682</name>
</gene>
<evidence type="ECO:0000313" key="1">
    <source>
        <dbReference type="EMBL" id="KIL56950.1"/>
    </source>
</evidence>
<feature type="non-terminal residue" evidence="1">
    <location>
        <position position="233"/>
    </location>
</feature>
<dbReference type="Proteomes" id="UP000054549">
    <property type="component" value="Unassembled WGS sequence"/>
</dbReference>